<keyword evidence="3" id="KW-1185">Reference proteome</keyword>
<protein>
    <submittedName>
        <fullName evidence="2">Uncharacterized protein</fullName>
    </submittedName>
</protein>
<sequence length="186" mass="19664">MTIVRRAVEFLFRRLLRSRLGAALGIAVLVLGVVGAARLVAGPTDPAAGLSNRPPEPITTVHPTTGDDGAISTTTTPSPVTRPGQPAPEVVAARFAAAWLGRPGQTAEEWHHALRPFSTTGLVEKLSGADPTEVPASAVTGDVTLRPRGETFVEATIPLDDGQLRLELLAPDGRWLVDAVDWSRDE</sequence>
<comment type="caution">
    <text evidence="2">The sequence shown here is derived from an EMBL/GenBank/DDBJ whole genome shotgun (WGS) entry which is preliminary data.</text>
</comment>
<feature type="compositionally biased region" description="Low complexity" evidence="1">
    <location>
        <begin position="72"/>
        <end position="86"/>
    </location>
</feature>
<proteinExistence type="predicted"/>
<evidence type="ECO:0000256" key="1">
    <source>
        <dbReference type="SAM" id="MobiDB-lite"/>
    </source>
</evidence>
<evidence type="ECO:0000313" key="3">
    <source>
        <dbReference type="Proteomes" id="UP000478148"/>
    </source>
</evidence>
<dbReference type="Proteomes" id="UP000478148">
    <property type="component" value="Unassembled WGS sequence"/>
</dbReference>
<dbReference type="AlphaFoldDB" id="A0A6M1L954"/>
<accession>A0A6M1L954</accession>
<gene>
    <name evidence="2" type="ORF">ENC19_19945</name>
</gene>
<reference evidence="2 3" key="1">
    <citation type="submission" date="2020-02" db="EMBL/GenBank/DDBJ databases">
        <title>Draft Genome Sequence of Verrucosispora sp. Strain CWR15, Isolated from Gulf of Mexico Sponge.</title>
        <authorList>
            <person name="Kennedy S.J."/>
            <person name="Cella E."/>
            <person name="Azarian T."/>
            <person name="Baker B.J."/>
            <person name="Shaw L.N."/>
        </authorList>
    </citation>
    <scope>NUCLEOTIDE SEQUENCE [LARGE SCALE GENOMIC DNA]</scope>
    <source>
        <strain evidence="2 3">CWR15</strain>
    </source>
</reference>
<organism evidence="2 3">
    <name type="scientific">Verrucosispora sioxanthis</name>
    <dbReference type="NCBI Taxonomy" id="2499994"/>
    <lineage>
        <taxon>Bacteria</taxon>
        <taxon>Bacillati</taxon>
        <taxon>Actinomycetota</taxon>
        <taxon>Actinomycetes</taxon>
        <taxon>Micromonosporales</taxon>
        <taxon>Micromonosporaceae</taxon>
        <taxon>Micromonospora</taxon>
    </lineage>
</organism>
<feature type="region of interest" description="Disordered" evidence="1">
    <location>
        <begin position="45"/>
        <end position="86"/>
    </location>
</feature>
<dbReference type="RefSeq" id="WP_164448631.1">
    <property type="nucleotide sequence ID" value="NZ_SAIY01000006.1"/>
</dbReference>
<dbReference type="EMBL" id="SAIY01000006">
    <property type="protein sequence ID" value="NGM14761.1"/>
    <property type="molecule type" value="Genomic_DNA"/>
</dbReference>
<name>A0A6M1L954_9ACTN</name>
<evidence type="ECO:0000313" key="2">
    <source>
        <dbReference type="EMBL" id="NGM14761.1"/>
    </source>
</evidence>